<dbReference type="AlphaFoldDB" id="A0A1V2ULM0"/>
<reference evidence="3 4" key="1">
    <citation type="submission" date="2016-12" db="EMBL/GenBank/DDBJ databases">
        <authorList>
            <person name="Song W.-J."/>
            <person name="Kurnit D.M."/>
        </authorList>
    </citation>
    <scope>NUCLEOTIDE SEQUENCE [LARGE SCALE GENOMIC DNA]</scope>
    <source>
        <strain evidence="3 4">CGB1038-1_S1</strain>
    </source>
</reference>
<gene>
    <name evidence="3" type="ORF">BTN92_02440</name>
    <name evidence="2" type="ORF">EM151A_1895</name>
</gene>
<feature type="compositionally biased region" description="Basic and acidic residues" evidence="1">
    <location>
        <begin position="1"/>
        <end position="11"/>
    </location>
</feature>
<dbReference type="RefSeq" id="WP_010736535.1">
    <property type="nucleotide sequence ID" value="NZ_AP019810.1"/>
</dbReference>
<dbReference type="STRING" id="53346.A5802_002582"/>
<protein>
    <submittedName>
        <fullName evidence="3">Uncharacterized protein</fullName>
    </submittedName>
</protein>
<evidence type="ECO:0000256" key="1">
    <source>
        <dbReference type="SAM" id="MobiDB-lite"/>
    </source>
</evidence>
<proteinExistence type="predicted"/>
<feature type="compositionally biased region" description="Basic and acidic residues" evidence="1">
    <location>
        <begin position="27"/>
        <end position="43"/>
    </location>
</feature>
<feature type="region of interest" description="Disordered" evidence="1">
    <location>
        <begin position="1"/>
        <end position="59"/>
    </location>
</feature>
<name>A0A1V2ULM0_ENTMU</name>
<dbReference type="Proteomes" id="UP000189299">
    <property type="component" value="Unassembled WGS sequence"/>
</dbReference>
<sequence>MEHETLEGLRERKQRKLASVKEQALNEVDRNKEVTKDSKEVLHSGDSQTIVQSEKNKER</sequence>
<evidence type="ECO:0000313" key="4">
    <source>
        <dbReference type="Proteomes" id="UP000189299"/>
    </source>
</evidence>
<reference evidence="2 5" key="2">
    <citation type="submission" date="2019-07" db="EMBL/GenBank/DDBJ databases">
        <title>antibiotic susceptibility of plant-derived lactic acid bacteria.</title>
        <authorList>
            <person name="Sugiyama M."/>
            <person name="Noda M."/>
        </authorList>
    </citation>
    <scope>NUCLEOTIDE SEQUENCE [LARGE SCALE GENOMIC DNA]</scope>
    <source>
        <strain evidence="2 5">15-1A</strain>
    </source>
</reference>
<evidence type="ECO:0000313" key="3">
    <source>
        <dbReference type="EMBL" id="ONN44301.1"/>
    </source>
</evidence>
<accession>A0A1V2ULM0</accession>
<dbReference type="Proteomes" id="UP000509460">
    <property type="component" value="Chromosome"/>
</dbReference>
<organism evidence="3 4">
    <name type="scientific">Enterococcus mundtii</name>
    <dbReference type="NCBI Taxonomy" id="53346"/>
    <lineage>
        <taxon>Bacteria</taxon>
        <taxon>Bacillati</taxon>
        <taxon>Bacillota</taxon>
        <taxon>Bacilli</taxon>
        <taxon>Lactobacillales</taxon>
        <taxon>Enterococcaceae</taxon>
        <taxon>Enterococcus</taxon>
    </lineage>
</organism>
<evidence type="ECO:0000313" key="2">
    <source>
        <dbReference type="EMBL" id="BBM15086.1"/>
    </source>
</evidence>
<dbReference type="EMBL" id="MSTR01000002">
    <property type="protein sequence ID" value="ONN44301.1"/>
    <property type="molecule type" value="Genomic_DNA"/>
</dbReference>
<evidence type="ECO:0000313" key="5">
    <source>
        <dbReference type="Proteomes" id="UP000509460"/>
    </source>
</evidence>
<dbReference type="EMBL" id="AP019810">
    <property type="protein sequence ID" value="BBM15086.1"/>
    <property type="molecule type" value="Genomic_DNA"/>
</dbReference>